<reference evidence="1" key="2">
    <citation type="journal article" date="2022" name="New Phytol.">
        <title>Evolutionary transition to the ectomycorrhizal habit in the genomes of a hyperdiverse lineage of mushroom-forming fungi.</title>
        <authorList>
            <person name="Looney B."/>
            <person name="Miyauchi S."/>
            <person name="Morin E."/>
            <person name="Drula E."/>
            <person name="Courty P.E."/>
            <person name="Kohler A."/>
            <person name="Kuo A."/>
            <person name="LaButti K."/>
            <person name="Pangilinan J."/>
            <person name="Lipzen A."/>
            <person name="Riley R."/>
            <person name="Andreopoulos W."/>
            <person name="He G."/>
            <person name="Johnson J."/>
            <person name="Nolan M."/>
            <person name="Tritt A."/>
            <person name="Barry K.W."/>
            <person name="Grigoriev I.V."/>
            <person name="Nagy L.G."/>
            <person name="Hibbett D."/>
            <person name="Henrissat B."/>
            <person name="Matheny P.B."/>
            <person name="Labbe J."/>
            <person name="Martin F.M."/>
        </authorList>
    </citation>
    <scope>NUCLEOTIDE SEQUENCE</scope>
    <source>
        <strain evidence="1">EC-137</strain>
    </source>
</reference>
<reference evidence="1" key="1">
    <citation type="submission" date="2021-02" db="EMBL/GenBank/DDBJ databases">
        <authorList>
            <consortium name="DOE Joint Genome Institute"/>
            <person name="Ahrendt S."/>
            <person name="Looney B.P."/>
            <person name="Miyauchi S."/>
            <person name="Morin E."/>
            <person name="Drula E."/>
            <person name="Courty P.E."/>
            <person name="Chicoki N."/>
            <person name="Fauchery L."/>
            <person name="Kohler A."/>
            <person name="Kuo A."/>
            <person name="Labutti K."/>
            <person name="Pangilinan J."/>
            <person name="Lipzen A."/>
            <person name="Riley R."/>
            <person name="Andreopoulos W."/>
            <person name="He G."/>
            <person name="Johnson J."/>
            <person name="Barry K.W."/>
            <person name="Grigoriev I.V."/>
            <person name="Nagy L."/>
            <person name="Hibbett D."/>
            <person name="Henrissat B."/>
            <person name="Matheny P.B."/>
            <person name="Labbe J."/>
            <person name="Martin F."/>
        </authorList>
    </citation>
    <scope>NUCLEOTIDE SEQUENCE</scope>
    <source>
        <strain evidence="1">EC-137</strain>
    </source>
</reference>
<evidence type="ECO:0000313" key="2">
    <source>
        <dbReference type="Proteomes" id="UP000814128"/>
    </source>
</evidence>
<proteinExistence type="predicted"/>
<name>A0ACB8QFI0_9AGAM</name>
<keyword evidence="2" id="KW-1185">Reference proteome</keyword>
<accession>A0ACB8QFI0</accession>
<keyword evidence="1" id="KW-0378">Hydrolase</keyword>
<organism evidence="1 2">
    <name type="scientific">Vararia minispora EC-137</name>
    <dbReference type="NCBI Taxonomy" id="1314806"/>
    <lineage>
        <taxon>Eukaryota</taxon>
        <taxon>Fungi</taxon>
        <taxon>Dikarya</taxon>
        <taxon>Basidiomycota</taxon>
        <taxon>Agaricomycotina</taxon>
        <taxon>Agaricomycetes</taxon>
        <taxon>Russulales</taxon>
        <taxon>Lachnocladiaceae</taxon>
        <taxon>Vararia</taxon>
    </lineage>
</organism>
<gene>
    <name evidence="1" type="ORF">K488DRAFT_79681</name>
</gene>
<evidence type="ECO:0000313" key="1">
    <source>
        <dbReference type="EMBL" id="KAI0030348.1"/>
    </source>
</evidence>
<dbReference type="Proteomes" id="UP000814128">
    <property type="component" value="Unassembled WGS sequence"/>
</dbReference>
<protein>
    <submittedName>
        <fullName evidence="1">Glycoside hydrolase family 95 protein</fullName>
    </submittedName>
</protein>
<sequence length="812" mass="88181">MQVAFSASATCAAVGAPSGFPQSGNGLWYTSPGTQWLEYLPIGNGFLAAMLPGGTSRETTQLNIESLWSGGPFVDPNYTGQNKPASDRAAIAEFVQKSRRAVFSSAGSYAGAGYLISTLNISGTTTDYGRWLDLDLAVARTKWTQSNSTFLRTSFCSNPAKACVEHINSTNMLPGITYAFSPYLETGLPTLNVTCLDSSTLQVRGNVINPGVLYEVIGRVQTSGGNVSCSSVQGSDSNVNATLHVTGGTEAWITWVGGTDYDINAGDAAHKFSFQGPDPHESLVRAISTATGPRATSSTVLDQHVADYSSMVSKFSLSLGQTPDFGTPTDKLVSSYKASVGNAYLEWVLFNYGRYLLVGSSRGSLPANLQGKWASDISNAWSADYHANINLQMNYWFAELTNLPEVTQPLWDYMEKTWAPRGAETALTLYNISRGWVTHNEIFGSTGMKLSTNADQWANYPESNAWMMVHVWDHFDFTHDITWWKTQGWPLLKGVAQFHLDKLILDEHFNDTTLVVAPCNSPEQAPITFGCAHAQQLIWQLFNAVDKGFAASGDTDVAFLNEVRTKRVQMDSGIHIGSWGQLQEWKLDMDQPDDTHRHLSHLVGLYPGYAIASFNATLQASYLPSGKLANYTLEDVFTATNTSLTHRGIGTGPDADSGWEKVWRAACWAQLRNTDMFYFELSYALERNFGSNLFSLYSPDSAPFQIDANFGFPAALLNGLIQAPDTANLDEPLIVTLLPTLPADKWPSGSISGARIRGGMTVSFSWDAGAPTSGTAVVDGSGTLARDVIVIYKGKTIASFNTTTSATINLAF</sequence>
<dbReference type="EMBL" id="MU273626">
    <property type="protein sequence ID" value="KAI0030348.1"/>
    <property type="molecule type" value="Genomic_DNA"/>
</dbReference>
<comment type="caution">
    <text evidence="1">The sequence shown here is derived from an EMBL/GenBank/DDBJ whole genome shotgun (WGS) entry which is preliminary data.</text>
</comment>